<dbReference type="PANTHER" id="PTHR47133">
    <property type="entry name" value="TALIN ROD DOMAIN-CONTAINING PROTEIN 1"/>
    <property type="match status" value="1"/>
</dbReference>
<dbReference type="eggNOG" id="KOG4261">
    <property type="taxonomic scope" value="Eukaryota"/>
</dbReference>
<sequence>MSSGGGTVTDNRRQSGYLPMLAEGAHQDVDLALLASNAQSSAQMGLEALLLRDRDSPISGMSFTACQDALTANSKKLTACIKSVHDTLMEGSDPTKATPKLVKDIAESTEHLILLLETVADIVFLLLSKGQGCKAPQKSLIDHYILVRARLAIRIAIEHVEASASKPPTVMAALAVISTHLEALRDACDTAAEKTRNDLLKAQIKGCSRALGGTAAAFVASVKHYVAHPGEDTLERVLLFTKPLKASVDALVAFALQDDAFYGSAGFFSPAVRKYVKPIQAAGVSLVSGSTLFFSTIKTLLSQPSSADARAALSKYMAAVDVHLSQLTSAVRSAYSADLMA</sequence>
<dbReference type="Proteomes" id="UP000007799">
    <property type="component" value="Unassembled WGS sequence"/>
</dbReference>
<dbReference type="InterPro" id="IPR054082">
    <property type="entry name" value="Talin_IBS2B"/>
</dbReference>
<dbReference type="Gene3D" id="1.20.1420.10">
    <property type="entry name" value="Talin, central domain"/>
    <property type="match status" value="1"/>
</dbReference>
<dbReference type="InterPro" id="IPR042799">
    <property type="entry name" value="TLNRD1"/>
</dbReference>
<protein>
    <recommendedName>
        <fullName evidence="1">Talin IBS2B domain-containing protein</fullName>
    </recommendedName>
</protein>
<reference evidence="2" key="1">
    <citation type="submission" date="2009-08" db="EMBL/GenBank/DDBJ databases">
        <title>Annotation of Salpingoeca rosetta.</title>
        <authorList>
            <consortium name="The Broad Institute Genome Sequencing Platform"/>
            <person name="Russ C."/>
            <person name="Cuomo C."/>
            <person name="Burger G."/>
            <person name="Gray M.W."/>
            <person name="Holland P.W.H."/>
            <person name="King N."/>
            <person name="Lang F.B.F."/>
            <person name="Roger A.J."/>
            <person name="Ruiz-Trillo I."/>
            <person name="Young S.K."/>
            <person name="Zeng Q."/>
            <person name="Gargeya S."/>
            <person name="Alvarado L."/>
            <person name="Berlin A."/>
            <person name="Chapman S.B."/>
            <person name="Chen Z."/>
            <person name="Freedman E."/>
            <person name="Gellesch M."/>
            <person name="Goldberg J."/>
            <person name="Griggs A."/>
            <person name="Gujja S."/>
            <person name="Heilman E."/>
            <person name="Heiman D."/>
            <person name="Howarth C."/>
            <person name="Mehta T."/>
            <person name="Neiman D."/>
            <person name="Pearson M."/>
            <person name="Roberts A."/>
            <person name="Saif S."/>
            <person name="Shea T."/>
            <person name="Shenoy N."/>
            <person name="Sisk P."/>
            <person name="Stolte C."/>
            <person name="Sykes S."/>
            <person name="White J."/>
            <person name="Yandava C."/>
            <person name="Haas B."/>
            <person name="Nusbaum C."/>
            <person name="Birren B."/>
        </authorList>
    </citation>
    <scope>NUCLEOTIDE SEQUENCE [LARGE SCALE GENOMIC DNA]</scope>
    <source>
        <strain evidence="2">ATCC 50818</strain>
    </source>
</reference>
<evidence type="ECO:0000313" key="3">
    <source>
        <dbReference type="Proteomes" id="UP000007799"/>
    </source>
</evidence>
<dbReference type="STRING" id="946362.F2U0S7"/>
<dbReference type="GeneID" id="16077657"/>
<organism evidence="3">
    <name type="scientific">Salpingoeca rosetta (strain ATCC 50818 / BSB-021)</name>
    <dbReference type="NCBI Taxonomy" id="946362"/>
    <lineage>
        <taxon>Eukaryota</taxon>
        <taxon>Choanoflagellata</taxon>
        <taxon>Craspedida</taxon>
        <taxon>Salpingoecidae</taxon>
        <taxon>Salpingoeca</taxon>
    </lineage>
</organism>
<dbReference type="Gene3D" id="1.20.120.230">
    <property type="entry name" value="Alpha-catenin/vinculin-like"/>
    <property type="match status" value="1"/>
</dbReference>
<dbReference type="FunCoup" id="F2U0S7">
    <property type="interactions" value="1"/>
</dbReference>
<accession>F2U0S7</accession>
<dbReference type="AlphaFoldDB" id="F2U0S7"/>
<dbReference type="GO" id="GO:0003779">
    <property type="term" value="F:actin binding"/>
    <property type="evidence" value="ECO:0007669"/>
    <property type="project" value="InterPro"/>
</dbReference>
<dbReference type="EMBL" id="GL832958">
    <property type="protein sequence ID" value="EGD80501.1"/>
    <property type="molecule type" value="Genomic_DNA"/>
</dbReference>
<dbReference type="RefSeq" id="XP_004997062.1">
    <property type="nucleotide sequence ID" value="XM_004997005.1"/>
</dbReference>
<evidence type="ECO:0000313" key="2">
    <source>
        <dbReference type="EMBL" id="EGD80501.1"/>
    </source>
</evidence>
<dbReference type="KEGG" id="sre:PTSG_01092"/>
<name>F2U0S7_SALR5</name>
<keyword evidence="3" id="KW-1185">Reference proteome</keyword>
<dbReference type="Pfam" id="PF21896">
    <property type="entry name" value="Talin_IBS2B"/>
    <property type="match status" value="1"/>
</dbReference>
<feature type="domain" description="Talin IBS2B" evidence="1">
    <location>
        <begin position="146"/>
        <end position="255"/>
    </location>
</feature>
<dbReference type="InParanoid" id="F2U0S7"/>
<evidence type="ECO:0000259" key="1">
    <source>
        <dbReference type="Pfam" id="PF21896"/>
    </source>
</evidence>
<dbReference type="PANTHER" id="PTHR47133:SF1">
    <property type="entry name" value="TALIN ROD DOMAIN-CONTAINING PROTEIN 1"/>
    <property type="match status" value="1"/>
</dbReference>
<gene>
    <name evidence="2" type="ORF">PTSG_01092</name>
</gene>
<proteinExistence type="predicted"/>